<feature type="domain" description="Anti-sigma-28 factor FlgM C-terminal" evidence="2">
    <location>
        <begin position="36"/>
        <end position="73"/>
    </location>
</feature>
<protein>
    <recommendedName>
        <fullName evidence="2">Anti-sigma-28 factor FlgM C-terminal domain-containing protein</fullName>
    </recommendedName>
</protein>
<dbReference type="InterPro" id="IPR035890">
    <property type="entry name" value="Anti-sigma-28_factor_FlgM_sf"/>
</dbReference>
<feature type="region of interest" description="Disordered" evidence="1">
    <location>
        <begin position="1"/>
        <end position="43"/>
    </location>
</feature>
<proteinExistence type="predicted"/>
<gene>
    <name evidence="3" type="ORF">Pan265_27220</name>
</gene>
<dbReference type="SUPFAM" id="SSF101498">
    <property type="entry name" value="Anti-sigma factor FlgM"/>
    <property type="match status" value="1"/>
</dbReference>
<dbReference type="Pfam" id="PF04316">
    <property type="entry name" value="FlgM"/>
    <property type="match status" value="1"/>
</dbReference>
<evidence type="ECO:0000313" key="3">
    <source>
        <dbReference type="EMBL" id="QDU72846.1"/>
    </source>
</evidence>
<sequence length="94" mass="9974">MSDIARISGSQPAVPVQGQGRPQSKPSEAVRPSRSDQADFSPAAQILSKLSDLPPRMGLVAEIREQIANGTYETEERLDGAVDALAEDISDGLL</sequence>
<evidence type="ECO:0000259" key="2">
    <source>
        <dbReference type="Pfam" id="PF04316"/>
    </source>
</evidence>
<organism evidence="3 4">
    <name type="scientific">Mucisphaera calidilacus</name>
    <dbReference type="NCBI Taxonomy" id="2527982"/>
    <lineage>
        <taxon>Bacteria</taxon>
        <taxon>Pseudomonadati</taxon>
        <taxon>Planctomycetota</taxon>
        <taxon>Phycisphaerae</taxon>
        <taxon>Phycisphaerales</taxon>
        <taxon>Phycisphaeraceae</taxon>
        <taxon>Mucisphaera</taxon>
    </lineage>
</organism>
<dbReference type="AlphaFoldDB" id="A0A518C0V1"/>
<dbReference type="EMBL" id="CP036280">
    <property type="protein sequence ID" value="QDU72846.1"/>
    <property type="molecule type" value="Genomic_DNA"/>
</dbReference>
<evidence type="ECO:0000313" key="4">
    <source>
        <dbReference type="Proteomes" id="UP000320386"/>
    </source>
</evidence>
<keyword evidence="4" id="KW-1185">Reference proteome</keyword>
<dbReference type="OrthoDB" id="280802at2"/>
<dbReference type="RefSeq" id="WP_145446999.1">
    <property type="nucleotide sequence ID" value="NZ_CP036280.1"/>
</dbReference>
<reference evidence="3 4" key="1">
    <citation type="submission" date="2019-02" db="EMBL/GenBank/DDBJ databases">
        <title>Deep-cultivation of Planctomycetes and their phenomic and genomic characterization uncovers novel biology.</title>
        <authorList>
            <person name="Wiegand S."/>
            <person name="Jogler M."/>
            <person name="Boedeker C."/>
            <person name="Pinto D."/>
            <person name="Vollmers J."/>
            <person name="Rivas-Marin E."/>
            <person name="Kohn T."/>
            <person name="Peeters S.H."/>
            <person name="Heuer A."/>
            <person name="Rast P."/>
            <person name="Oberbeckmann S."/>
            <person name="Bunk B."/>
            <person name="Jeske O."/>
            <person name="Meyerdierks A."/>
            <person name="Storesund J.E."/>
            <person name="Kallscheuer N."/>
            <person name="Luecker S."/>
            <person name="Lage O.M."/>
            <person name="Pohl T."/>
            <person name="Merkel B.J."/>
            <person name="Hornburger P."/>
            <person name="Mueller R.-W."/>
            <person name="Bruemmer F."/>
            <person name="Labrenz M."/>
            <person name="Spormann A.M."/>
            <person name="Op den Camp H."/>
            <person name="Overmann J."/>
            <person name="Amann R."/>
            <person name="Jetten M.S.M."/>
            <person name="Mascher T."/>
            <person name="Medema M.H."/>
            <person name="Devos D.P."/>
            <person name="Kaster A.-K."/>
            <person name="Ovreas L."/>
            <person name="Rohde M."/>
            <person name="Galperin M.Y."/>
            <person name="Jogler C."/>
        </authorList>
    </citation>
    <scope>NUCLEOTIDE SEQUENCE [LARGE SCALE GENOMIC DNA]</scope>
    <source>
        <strain evidence="3 4">Pan265</strain>
    </source>
</reference>
<name>A0A518C0V1_9BACT</name>
<dbReference type="KEGG" id="mcad:Pan265_27220"/>
<dbReference type="InterPro" id="IPR031316">
    <property type="entry name" value="FlgM_C"/>
</dbReference>
<dbReference type="Proteomes" id="UP000320386">
    <property type="component" value="Chromosome"/>
</dbReference>
<evidence type="ECO:0000256" key="1">
    <source>
        <dbReference type="SAM" id="MobiDB-lite"/>
    </source>
</evidence>
<accession>A0A518C0V1</accession>